<evidence type="ECO:0000313" key="3">
    <source>
        <dbReference type="Proteomes" id="UP000192042"/>
    </source>
</evidence>
<feature type="region of interest" description="Disordered" evidence="1">
    <location>
        <begin position="56"/>
        <end position="80"/>
    </location>
</feature>
<proteinExistence type="predicted"/>
<gene>
    <name evidence="2" type="ORF">NSJP_3002</name>
</gene>
<dbReference type="EMBL" id="LT828648">
    <property type="protein sequence ID" value="SLM49169.1"/>
    <property type="molecule type" value="Genomic_DNA"/>
</dbReference>
<evidence type="ECO:0000313" key="2">
    <source>
        <dbReference type="EMBL" id="SLM49169.1"/>
    </source>
</evidence>
<name>A0A1W1I8I5_9BACT</name>
<reference evidence="2 3" key="1">
    <citation type="submission" date="2017-03" db="EMBL/GenBank/DDBJ databases">
        <authorList>
            <person name="Afonso C.L."/>
            <person name="Miller P.J."/>
            <person name="Scott M.A."/>
            <person name="Spackman E."/>
            <person name="Goraichik I."/>
            <person name="Dimitrov K.M."/>
            <person name="Suarez D.L."/>
            <person name="Swayne D.E."/>
        </authorList>
    </citation>
    <scope>NUCLEOTIDE SEQUENCE [LARGE SCALE GENOMIC DNA]</scope>
    <source>
        <strain evidence="2">Genome sequencing of Nitrospira japonica strain NJ11</strain>
    </source>
</reference>
<feature type="region of interest" description="Disordered" evidence="1">
    <location>
        <begin position="1"/>
        <end position="37"/>
    </location>
</feature>
<feature type="compositionally biased region" description="Low complexity" evidence="1">
    <location>
        <begin position="59"/>
        <end position="80"/>
    </location>
</feature>
<organism evidence="2 3">
    <name type="scientific">Nitrospira japonica</name>
    <dbReference type="NCBI Taxonomy" id="1325564"/>
    <lineage>
        <taxon>Bacteria</taxon>
        <taxon>Pseudomonadati</taxon>
        <taxon>Nitrospirota</taxon>
        <taxon>Nitrospiria</taxon>
        <taxon>Nitrospirales</taxon>
        <taxon>Nitrospiraceae</taxon>
        <taxon>Nitrospira</taxon>
    </lineage>
</organism>
<accession>A0A1W1I8I5</accession>
<dbReference type="Proteomes" id="UP000192042">
    <property type="component" value="Chromosome I"/>
</dbReference>
<dbReference type="AlphaFoldDB" id="A0A1W1I8I5"/>
<protein>
    <submittedName>
        <fullName evidence="2">Uncharacterized protein</fullName>
    </submittedName>
</protein>
<keyword evidence="3" id="KW-1185">Reference proteome</keyword>
<feature type="compositionally biased region" description="Basic and acidic residues" evidence="1">
    <location>
        <begin position="23"/>
        <end position="37"/>
    </location>
</feature>
<sequence>MRLRALKTSDARGRAASVQADRAITRHADEEEPDQRGRLTSFGDICYKAVTLIPPRRSPPLSSRRLSCRTRTGSGRAEPC</sequence>
<dbReference type="STRING" id="1325564.NSJP_3002"/>
<evidence type="ECO:0000256" key="1">
    <source>
        <dbReference type="SAM" id="MobiDB-lite"/>
    </source>
</evidence>
<dbReference type="KEGG" id="nja:NSJP_3002"/>